<dbReference type="Proteomes" id="UP000016856">
    <property type="component" value="Unassembled WGS sequence"/>
</dbReference>
<feature type="domain" description="Csm4 C-terminal" evidence="6">
    <location>
        <begin position="215"/>
        <end position="300"/>
    </location>
</feature>
<dbReference type="InterPro" id="IPR005537">
    <property type="entry name" value="RAMP_III_fam"/>
</dbReference>
<dbReference type="AlphaFoldDB" id="U5CWG2"/>
<keyword evidence="3" id="KW-0694">RNA-binding</keyword>
<dbReference type="EMBL" id="AXDC01000012">
    <property type="protein sequence ID" value="ERM92367.1"/>
    <property type="molecule type" value="Genomic_DNA"/>
</dbReference>
<evidence type="ECO:0000313" key="7">
    <source>
        <dbReference type="EMBL" id="ERM92367.1"/>
    </source>
</evidence>
<feature type="domain" description="CRISPR type III-associated protein" evidence="5">
    <location>
        <begin position="8"/>
        <end position="201"/>
    </location>
</feature>
<comment type="similarity">
    <text evidence="1">Belongs to the CRISPR-associated Csm4 family.</text>
</comment>
<dbReference type="NCBIfam" id="TIGR01903">
    <property type="entry name" value="cas5_csm4"/>
    <property type="match status" value="1"/>
</dbReference>
<name>U5CWG2_CALSX</name>
<dbReference type="GO" id="GO:0051607">
    <property type="term" value="P:defense response to virus"/>
    <property type="evidence" value="ECO:0007669"/>
    <property type="project" value="UniProtKB-KW"/>
</dbReference>
<evidence type="ECO:0000256" key="4">
    <source>
        <dbReference type="ARBA" id="ARBA00023118"/>
    </source>
</evidence>
<dbReference type="Pfam" id="PF03787">
    <property type="entry name" value="RAMPs"/>
    <property type="match status" value="1"/>
</dbReference>
<dbReference type="GO" id="GO:0003723">
    <property type="term" value="F:RNA binding"/>
    <property type="evidence" value="ECO:0007669"/>
    <property type="project" value="UniProtKB-KW"/>
</dbReference>
<organism evidence="7 8">
    <name type="scientific">Caldanaerobacter subterraneus subsp. yonseiensis KB-1</name>
    <dbReference type="NCBI Taxonomy" id="1388761"/>
    <lineage>
        <taxon>Bacteria</taxon>
        <taxon>Bacillati</taxon>
        <taxon>Bacillota</taxon>
        <taxon>Clostridia</taxon>
        <taxon>Thermoanaerobacterales</taxon>
        <taxon>Thermoanaerobacteraceae</taxon>
        <taxon>Caldanaerobacter</taxon>
    </lineage>
</organism>
<reference evidence="7 8" key="1">
    <citation type="journal article" date="2013" name="Genome Announc.">
        <title>Draft Genome Sequence of an Anaerobic and Extremophilic Bacterium, Caldanaerobacter yonseiensis, Isolated from a Geothermal Hot Stream.</title>
        <authorList>
            <person name="Lee S.J."/>
            <person name="Lee Y.J."/>
            <person name="Park G.S."/>
            <person name="Kim B.C."/>
            <person name="Lee S.J."/>
            <person name="Shin J.H."/>
            <person name="Lee D.W."/>
        </authorList>
    </citation>
    <scope>NUCLEOTIDE SEQUENCE [LARGE SCALE GENOMIC DNA]</scope>
    <source>
        <strain evidence="7 8">KB-1</strain>
    </source>
</reference>
<dbReference type="InterPro" id="IPR005510">
    <property type="entry name" value="Csm4"/>
</dbReference>
<protein>
    <recommendedName>
        <fullName evidence="2">CRISPR system Cms protein Csm4</fullName>
    </recommendedName>
</protein>
<evidence type="ECO:0000256" key="3">
    <source>
        <dbReference type="ARBA" id="ARBA00022884"/>
    </source>
</evidence>
<evidence type="ECO:0000259" key="6">
    <source>
        <dbReference type="Pfam" id="PF17953"/>
    </source>
</evidence>
<comment type="caution">
    <text evidence="7">The sequence shown here is derived from an EMBL/GenBank/DDBJ whole genome shotgun (WGS) entry which is preliminary data.</text>
</comment>
<evidence type="ECO:0000256" key="2">
    <source>
        <dbReference type="ARBA" id="ARBA00016109"/>
    </source>
</evidence>
<gene>
    <name evidence="7" type="ORF">O163_05500</name>
</gene>
<dbReference type="InterPro" id="IPR040932">
    <property type="entry name" value="Csm4_C"/>
</dbReference>
<dbReference type="PATRIC" id="fig|1388761.3.peg.1099"/>
<dbReference type="Pfam" id="PF17953">
    <property type="entry name" value="Csm4_C"/>
    <property type="match status" value="1"/>
</dbReference>
<accession>U5CWG2</accession>
<dbReference type="RefSeq" id="WP_022587680.1">
    <property type="nucleotide sequence ID" value="NZ_AXDC01000012.1"/>
</dbReference>
<sequence length="302" mass="34748">MAVNAVKMYFISPLHSGRYGRGMENVDTVIHSDTLYSIIFQTWAKLYGVPEELPIKITSAFPFVENLYYLPKPGLKAPEFEKDEIREKYAKKVKSASVVTFEVFENWIKGWGIDYEKMVEDQRLLSENIKINTRPRIAVDRLSSDTSLYFVREIVFRKEKTGLYFAVECEKEEWQKIKTIFSLLQEEGIGGERSLGYGKFRAEFVEDFRLPSAEDGDKYVTLSLFCPANKEEIENAAVSYQLVLRSGWSIAGGEHFLQKRIFMFSEGSVFTKEVKGKTENVAPDKSPHPVYKYGKAFLVKAR</sequence>
<proteinExistence type="inferred from homology"/>
<evidence type="ECO:0000259" key="5">
    <source>
        <dbReference type="Pfam" id="PF03787"/>
    </source>
</evidence>
<evidence type="ECO:0000256" key="1">
    <source>
        <dbReference type="ARBA" id="ARBA00005772"/>
    </source>
</evidence>
<keyword evidence="4" id="KW-0051">Antiviral defense</keyword>
<evidence type="ECO:0000313" key="8">
    <source>
        <dbReference type="Proteomes" id="UP000016856"/>
    </source>
</evidence>